<dbReference type="RefSeq" id="WP_073070604.1">
    <property type="nucleotide sequence ID" value="NZ_MPPI01000008.1"/>
</dbReference>
<feature type="domain" description="DNA polymerase III delta subunit-like C-terminal" evidence="10">
    <location>
        <begin position="201"/>
        <end position="310"/>
    </location>
</feature>
<dbReference type="AlphaFoldDB" id="A0A2T1DKC9"/>
<evidence type="ECO:0000256" key="4">
    <source>
        <dbReference type="ARBA" id="ARBA00022695"/>
    </source>
</evidence>
<dbReference type="EMBL" id="PVWG01000004">
    <property type="protein sequence ID" value="PSB20884.1"/>
    <property type="molecule type" value="Genomic_DNA"/>
</dbReference>
<evidence type="ECO:0000313" key="12">
    <source>
        <dbReference type="Proteomes" id="UP000238634"/>
    </source>
</evidence>
<accession>A0A2T1DKC9</accession>
<evidence type="ECO:0000256" key="8">
    <source>
        <dbReference type="ARBA" id="ARBA00049244"/>
    </source>
</evidence>
<sequence length="327" mass="36649">MAIYVYWGEDSFAIAQAVKTLQEKTLDPTWESFNVDKISPDQPDAVIQGLNQAMTPPFGAGDRFVWLVETTLAQRCSESLLAELERTLPAILKTTTLLLTSSSKPDGRLKSTKLLQKYASIQEFSPIPPWKTDLLIKQVQQVARELEVKLNADSAEFLAEAIGNNTRQLYSDLEKIRLLGGESKKPLTVDEIAPLITASTQNSLQLVAAILEGKTDRALELVTELLRQNEPALKILATLIGQFRQRLWIKVMLESGERDDRTIAQAAELNNPKKLYFLQKELAKISVTQLQQTLPLLLELEFSLKRGAEEISTLQTKAIELCQIFKT</sequence>
<dbReference type="InterPro" id="IPR010372">
    <property type="entry name" value="DNA_pol3_delta_N"/>
</dbReference>
<dbReference type="GO" id="GO:0003677">
    <property type="term" value="F:DNA binding"/>
    <property type="evidence" value="ECO:0007669"/>
    <property type="project" value="InterPro"/>
</dbReference>
<dbReference type="STRING" id="1920490.GCA_001895925_03497"/>
<dbReference type="Pfam" id="PF21694">
    <property type="entry name" value="DNA_pol3_delta_C"/>
    <property type="match status" value="1"/>
</dbReference>
<comment type="catalytic activity">
    <reaction evidence="8">
        <text>DNA(n) + a 2'-deoxyribonucleoside 5'-triphosphate = DNA(n+1) + diphosphate</text>
        <dbReference type="Rhea" id="RHEA:22508"/>
        <dbReference type="Rhea" id="RHEA-COMP:17339"/>
        <dbReference type="Rhea" id="RHEA-COMP:17340"/>
        <dbReference type="ChEBI" id="CHEBI:33019"/>
        <dbReference type="ChEBI" id="CHEBI:61560"/>
        <dbReference type="ChEBI" id="CHEBI:173112"/>
        <dbReference type="EC" id="2.7.7.7"/>
    </reaction>
</comment>
<reference evidence="11 12" key="1">
    <citation type="submission" date="2018-02" db="EMBL/GenBank/DDBJ databases">
        <authorList>
            <person name="Cohen D.B."/>
            <person name="Kent A.D."/>
        </authorList>
    </citation>
    <scope>NUCLEOTIDE SEQUENCE [LARGE SCALE GENOMIC DNA]</scope>
    <source>
        <strain evidence="11 12">ULC007</strain>
    </source>
</reference>
<comment type="caution">
    <text evidence="11">The sequence shown here is derived from an EMBL/GenBank/DDBJ whole genome shotgun (WGS) entry which is preliminary data.</text>
</comment>
<dbReference type="Gene3D" id="1.20.272.10">
    <property type="match status" value="1"/>
</dbReference>
<dbReference type="OrthoDB" id="581300at2"/>
<gene>
    <name evidence="11" type="primary">holA</name>
    <name evidence="11" type="ORF">C7B65_05595</name>
</gene>
<dbReference type="Pfam" id="PF06144">
    <property type="entry name" value="DNA_pol3_delta"/>
    <property type="match status" value="1"/>
</dbReference>
<organism evidence="11 12">
    <name type="scientific">Phormidesmis priestleyi ULC007</name>
    <dbReference type="NCBI Taxonomy" id="1920490"/>
    <lineage>
        <taxon>Bacteria</taxon>
        <taxon>Bacillati</taxon>
        <taxon>Cyanobacteriota</taxon>
        <taxon>Cyanophyceae</taxon>
        <taxon>Leptolyngbyales</taxon>
        <taxon>Leptolyngbyaceae</taxon>
        <taxon>Phormidesmis</taxon>
    </lineage>
</organism>
<keyword evidence="4" id="KW-0548">Nucleotidyltransferase</keyword>
<dbReference type="InterPro" id="IPR008921">
    <property type="entry name" value="DNA_pol3_clamp-load_cplx_C"/>
</dbReference>
<dbReference type="InterPro" id="IPR048466">
    <property type="entry name" value="DNA_pol3_delta-like_C"/>
</dbReference>
<dbReference type="InterPro" id="IPR027417">
    <property type="entry name" value="P-loop_NTPase"/>
</dbReference>
<dbReference type="Gene3D" id="1.10.8.60">
    <property type="match status" value="1"/>
</dbReference>
<dbReference type="PANTHER" id="PTHR34388:SF1">
    <property type="entry name" value="DNA POLYMERASE III SUBUNIT DELTA"/>
    <property type="match status" value="1"/>
</dbReference>
<evidence type="ECO:0000256" key="3">
    <source>
        <dbReference type="ARBA" id="ARBA00022679"/>
    </source>
</evidence>
<keyword evidence="6" id="KW-0239">DNA-directed DNA polymerase</keyword>
<evidence type="ECO:0000256" key="5">
    <source>
        <dbReference type="ARBA" id="ARBA00022705"/>
    </source>
</evidence>
<reference evidence="11 12" key="2">
    <citation type="submission" date="2018-03" db="EMBL/GenBank/DDBJ databases">
        <title>The ancient ancestry and fast evolution of plastids.</title>
        <authorList>
            <person name="Moore K.R."/>
            <person name="Magnabosco C."/>
            <person name="Momper L."/>
            <person name="Gold D.A."/>
            <person name="Bosak T."/>
            <person name="Fournier G.P."/>
        </authorList>
    </citation>
    <scope>NUCLEOTIDE SEQUENCE [LARGE SCALE GENOMIC DNA]</scope>
    <source>
        <strain evidence="11 12">ULC007</strain>
    </source>
</reference>
<evidence type="ECO:0000256" key="2">
    <source>
        <dbReference type="ARBA" id="ARBA00017703"/>
    </source>
</evidence>
<feature type="domain" description="DNA polymerase III delta N-terminal" evidence="9">
    <location>
        <begin position="4"/>
        <end position="123"/>
    </location>
</feature>
<dbReference type="Gene3D" id="3.40.50.300">
    <property type="entry name" value="P-loop containing nucleotide triphosphate hydrolases"/>
    <property type="match status" value="1"/>
</dbReference>
<evidence type="ECO:0000259" key="9">
    <source>
        <dbReference type="Pfam" id="PF06144"/>
    </source>
</evidence>
<keyword evidence="3" id="KW-0808">Transferase</keyword>
<comment type="similarity">
    <text evidence="7">Belongs to the DNA polymerase HolA subunit family.</text>
</comment>
<dbReference type="SUPFAM" id="SSF52540">
    <property type="entry name" value="P-loop containing nucleoside triphosphate hydrolases"/>
    <property type="match status" value="1"/>
</dbReference>
<evidence type="ECO:0000256" key="7">
    <source>
        <dbReference type="ARBA" id="ARBA00034754"/>
    </source>
</evidence>
<dbReference type="GO" id="GO:0006261">
    <property type="term" value="P:DNA-templated DNA replication"/>
    <property type="evidence" value="ECO:0007669"/>
    <property type="project" value="TreeGrafter"/>
</dbReference>
<dbReference type="InterPro" id="IPR005790">
    <property type="entry name" value="DNA_polIII_delta"/>
</dbReference>
<dbReference type="GO" id="GO:0003887">
    <property type="term" value="F:DNA-directed DNA polymerase activity"/>
    <property type="evidence" value="ECO:0007669"/>
    <property type="project" value="UniProtKB-KW"/>
</dbReference>
<dbReference type="NCBIfam" id="TIGR01128">
    <property type="entry name" value="holA"/>
    <property type="match status" value="1"/>
</dbReference>
<name>A0A2T1DKC9_9CYAN</name>
<dbReference type="GO" id="GO:0009360">
    <property type="term" value="C:DNA polymerase III complex"/>
    <property type="evidence" value="ECO:0007669"/>
    <property type="project" value="InterPro"/>
</dbReference>
<dbReference type="EC" id="2.7.7.7" evidence="1"/>
<evidence type="ECO:0000259" key="10">
    <source>
        <dbReference type="Pfam" id="PF21694"/>
    </source>
</evidence>
<keyword evidence="5" id="KW-0235">DNA replication</keyword>
<dbReference type="PANTHER" id="PTHR34388">
    <property type="entry name" value="DNA POLYMERASE III SUBUNIT DELTA"/>
    <property type="match status" value="1"/>
</dbReference>
<dbReference type="Proteomes" id="UP000238634">
    <property type="component" value="Unassembled WGS sequence"/>
</dbReference>
<evidence type="ECO:0000256" key="1">
    <source>
        <dbReference type="ARBA" id="ARBA00012417"/>
    </source>
</evidence>
<dbReference type="SUPFAM" id="SSF48019">
    <property type="entry name" value="post-AAA+ oligomerization domain-like"/>
    <property type="match status" value="1"/>
</dbReference>
<keyword evidence="12" id="KW-1185">Reference proteome</keyword>
<proteinExistence type="inferred from homology"/>
<protein>
    <recommendedName>
        <fullName evidence="2">DNA polymerase III subunit delta</fullName>
        <ecNumber evidence="1">2.7.7.7</ecNumber>
    </recommendedName>
</protein>
<evidence type="ECO:0000313" key="11">
    <source>
        <dbReference type="EMBL" id="PSB20884.1"/>
    </source>
</evidence>
<evidence type="ECO:0000256" key="6">
    <source>
        <dbReference type="ARBA" id="ARBA00022932"/>
    </source>
</evidence>